<dbReference type="GO" id="GO:0005507">
    <property type="term" value="F:copper ion binding"/>
    <property type="evidence" value="ECO:0007669"/>
    <property type="project" value="InterPro"/>
</dbReference>
<feature type="signal peptide" evidence="6">
    <location>
        <begin position="1"/>
        <end position="17"/>
    </location>
</feature>
<dbReference type="Pfam" id="PF00127">
    <property type="entry name" value="Copper-bind"/>
    <property type="match status" value="1"/>
</dbReference>
<evidence type="ECO:0000313" key="8">
    <source>
        <dbReference type="EMBL" id="ADQ17047.1"/>
    </source>
</evidence>
<keyword evidence="2" id="KW-0479">Metal-binding</keyword>
<dbReference type="NCBIfam" id="TIGR02695">
    <property type="entry name" value="azurin"/>
    <property type="match status" value="1"/>
</dbReference>
<evidence type="ECO:0000256" key="4">
    <source>
        <dbReference type="ARBA" id="ARBA00023008"/>
    </source>
</evidence>
<evidence type="ECO:0000256" key="1">
    <source>
        <dbReference type="ARBA" id="ARBA00022448"/>
    </source>
</evidence>
<dbReference type="STRING" id="649349.Lbys_1328"/>
<accession>E4RVI3</accession>
<evidence type="ECO:0000256" key="3">
    <source>
        <dbReference type="ARBA" id="ARBA00022982"/>
    </source>
</evidence>
<feature type="compositionally biased region" description="Basic and acidic residues" evidence="5">
    <location>
        <begin position="27"/>
        <end position="37"/>
    </location>
</feature>
<dbReference type="PANTHER" id="PTHR38439:SF2">
    <property type="entry name" value="OUTER MEMBRANE PROTEIN H.8"/>
    <property type="match status" value="1"/>
</dbReference>
<dbReference type="CDD" id="cd13922">
    <property type="entry name" value="Azurin"/>
    <property type="match status" value="1"/>
</dbReference>
<evidence type="ECO:0000256" key="6">
    <source>
        <dbReference type="SAM" id="SignalP"/>
    </source>
</evidence>
<reference evidence="8 9" key="2">
    <citation type="journal article" date="2011" name="Stand. Genomic Sci.">
        <title>Complete genome sequence of Leadbetterella byssophila type strain (4M15).</title>
        <authorList>
            <person name="Abt B."/>
            <person name="Teshima H."/>
            <person name="Lucas S."/>
            <person name="Lapidus A."/>
            <person name="Del Rio T.G."/>
            <person name="Nolan M."/>
            <person name="Tice H."/>
            <person name="Cheng J.F."/>
            <person name="Pitluck S."/>
            <person name="Liolios K."/>
            <person name="Pagani I."/>
            <person name="Ivanova N."/>
            <person name="Mavromatis K."/>
            <person name="Pati A."/>
            <person name="Tapia R."/>
            <person name="Han C."/>
            <person name="Goodwin L."/>
            <person name="Chen A."/>
            <person name="Palaniappan K."/>
            <person name="Land M."/>
            <person name="Hauser L."/>
            <person name="Chang Y.J."/>
            <person name="Jeffries C.D."/>
            <person name="Rohde M."/>
            <person name="Goker M."/>
            <person name="Tindall B.J."/>
            <person name="Detter J.C."/>
            <person name="Woyke T."/>
            <person name="Bristow J."/>
            <person name="Eisen J.A."/>
            <person name="Markowitz V."/>
            <person name="Hugenholtz P."/>
            <person name="Klenk H.P."/>
            <person name="Kyrpides N.C."/>
        </authorList>
    </citation>
    <scope>NUCLEOTIDE SEQUENCE [LARGE SCALE GENOMIC DNA]</scope>
    <source>
        <strain evidence="9">DSM 17132 / JCM 16389 / KACC 11308 / NBRC 106382 / 4M15</strain>
    </source>
</reference>
<dbReference type="HOGENOM" id="CLU_112845_0_0_10"/>
<dbReference type="PROSITE" id="PS51257">
    <property type="entry name" value="PROKAR_LIPOPROTEIN"/>
    <property type="match status" value="1"/>
</dbReference>
<dbReference type="GO" id="GO:0009055">
    <property type="term" value="F:electron transfer activity"/>
    <property type="evidence" value="ECO:0007669"/>
    <property type="project" value="InterPro"/>
</dbReference>
<dbReference type="Proteomes" id="UP000007435">
    <property type="component" value="Chromosome"/>
</dbReference>
<protein>
    <submittedName>
        <fullName evidence="8">Azurin</fullName>
    </submittedName>
</protein>
<dbReference type="AlphaFoldDB" id="E4RVI3"/>
<dbReference type="InterPro" id="IPR014068">
    <property type="entry name" value="Azurin"/>
</dbReference>
<dbReference type="eggNOG" id="COG3241">
    <property type="taxonomic scope" value="Bacteria"/>
</dbReference>
<organism evidence="8 9">
    <name type="scientific">Leadbetterella byssophila (strain DSM 17132 / JCM 16389 / KACC 11308 / NBRC 106382 / 4M15)</name>
    <dbReference type="NCBI Taxonomy" id="649349"/>
    <lineage>
        <taxon>Bacteria</taxon>
        <taxon>Pseudomonadati</taxon>
        <taxon>Bacteroidota</taxon>
        <taxon>Cytophagia</taxon>
        <taxon>Cytophagales</taxon>
        <taxon>Leadbetterellaceae</taxon>
        <taxon>Leadbetterella</taxon>
    </lineage>
</organism>
<dbReference type="InterPro" id="IPR000923">
    <property type="entry name" value="BlueCu_1"/>
</dbReference>
<feature type="region of interest" description="Disordered" evidence="5">
    <location>
        <begin position="27"/>
        <end position="54"/>
    </location>
</feature>
<dbReference type="InterPro" id="IPR050845">
    <property type="entry name" value="Cu-binding_ET"/>
</dbReference>
<keyword evidence="4" id="KW-0186">Copper</keyword>
<dbReference type="EMBL" id="CP002305">
    <property type="protein sequence ID" value="ADQ17047.1"/>
    <property type="molecule type" value="Genomic_DNA"/>
</dbReference>
<keyword evidence="3" id="KW-0249">Electron transport</keyword>
<sequence length="186" mass="19468">MKKNIALAAVASLFLFAACSKSSEKAEDAHAGHDHAAEASSTEEVAVAAEEETDNVASADNTVLEITIKGGDDMKFDLSTIKAKAGQKVKLTLVHSGKLPKASMGHNFVLLNNGVNETDFAAKALAAKDNDYIPAGSSNEIIAHTKLVGGGESDTIEFTAPARGAYNYICTFPGHSALMKGKFIVQ</sequence>
<feature type="compositionally biased region" description="Low complexity" evidence="5">
    <location>
        <begin position="38"/>
        <end position="48"/>
    </location>
</feature>
<evidence type="ECO:0000256" key="2">
    <source>
        <dbReference type="ARBA" id="ARBA00022723"/>
    </source>
</evidence>
<dbReference type="PROSITE" id="PS00196">
    <property type="entry name" value="COPPER_BLUE"/>
    <property type="match status" value="1"/>
</dbReference>
<evidence type="ECO:0000259" key="7">
    <source>
        <dbReference type="Pfam" id="PF00127"/>
    </source>
</evidence>
<dbReference type="Gene3D" id="2.60.40.420">
    <property type="entry name" value="Cupredoxins - blue copper proteins"/>
    <property type="match status" value="1"/>
</dbReference>
<dbReference type="InterPro" id="IPR028871">
    <property type="entry name" value="BlueCu_1_BS"/>
</dbReference>
<keyword evidence="9" id="KW-1185">Reference proteome</keyword>
<dbReference type="RefSeq" id="WP_013408096.1">
    <property type="nucleotide sequence ID" value="NC_014655.1"/>
</dbReference>
<evidence type="ECO:0000313" key="9">
    <source>
        <dbReference type="Proteomes" id="UP000007435"/>
    </source>
</evidence>
<dbReference type="OrthoDB" id="9814063at2"/>
<dbReference type="KEGG" id="lby:Lbys_1328"/>
<reference key="1">
    <citation type="submission" date="2010-11" db="EMBL/GenBank/DDBJ databases">
        <title>The complete genome of Leadbetterella byssophila DSM 17132.</title>
        <authorList>
            <consortium name="US DOE Joint Genome Institute (JGI-PGF)"/>
            <person name="Lucas S."/>
            <person name="Copeland A."/>
            <person name="Lapidus A."/>
            <person name="Glavina del Rio T."/>
            <person name="Dalin E."/>
            <person name="Tice H."/>
            <person name="Bruce D."/>
            <person name="Goodwin L."/>
            <person name="Pitluck S."/>
            <person name="Kyrpides N."/>
            <person name="Mavromatis K."/>
            <person name="Ivanova N."/>
            <person name="Teshima H."/>
            <person name="Brettin T."/>
            <person name="Detter J.C."/>
            <person name="Han C."/>
            <person name="Tapia R."/>
            <person name="Land M."/>
            <person name="Hauser L."/>
            <person name="Markowitz V."/>
            <person name="Cheng J.-F."/>
            <person name="Hugenholtz P."/>
            <person name="Woyke T."/>
            <person name="Wu D."/>
            <person name="Tindall B."/>
            <person name="Pomrenke H.G."/>
            <person name="Brambilla E."/>
            <person name="Klenk H.-P."/>
            <person name="Eisen J.A."/>
        </authorList>
    </citation>
    <scope>NUCLEOTIDE SEQUENCE [LARGE SCALE GENOMIC DNA]</scope>
    <source>
        <strain>DSM 17132</strain>
    </source>
</reference>
<dbReference type="InterPro" id="IPR008972">
    <property type="entry name" value="Cupredoxin"/>
</dbReference>
<dbReference type="PANTHER" id="PTHR38439">
    <property type="entry name" value="AURACYANIN-B"/>
    <property type="match status" value="1"/>
</dbReference>
<feature type="domain" description="Blue (type 1) copper" evidence="7">
    <location>
        <begin position="65"/>
        <end position="186"/>
    </location>
</feature>
<keyword evidence="1" id="KW-0813">Transport</keyword>
<feature type="chain" id="PRO_5003188184" evidence="6">
    <location>
        <begin position="18"/>
        <end position="186"/>
    </location>
</feature>
<proteinExistence type="predicted"/>
<keyword evidence="6" id="KW-0732">Signal</keyword>
<gene>
    <name evidence="8" type="ordered locus">Lbys_1328</name>
</gene>
<name>E4RVI3_LEAB4</name>
<dbReference type="SUPFAM" id="SSF49503">
    <property type="entry name" value="Cupredoxins"/>
    <property type="match status" value="1"/>
</dbReference>
<evidence type="ECO:0000256" key="5">
    <source>
        <dbReference type="SAM" id="MobiDB-lite"/>
    </source>
</evidence>